<evidence type="ECO:0000259" key="6">
    <source>
        <dbReference type="Pfam" id="PF02826"/>
    </source>
</evidence>
<dbReference type="GO" id="GO:0030267">
    <property type="term" value="F:glyoxylate reductase (NADPH) activity"/>
    <property type="evidence" value="ECO:0007669"/>
    <property type="project" value="TreeGrafter"/>
</dbReference>
<evidence type="ECO:0000256" key="4">
    <source>
        <dbReference type="RuleBase" id="RU003719"/>
    </source>
</evidence>
<evidence type="ECO:0000256" key="2">
    <source>
        <dbReference type="ARBA" id="ARBA00023002"/>
    </source>
</evidence>
<organism evidence="7 8">
    <name type="scientific">Rhodococcus oxybenzonivorans</name>
    <dbReference type="NCBI Taxonomy" id="1990687"/>
    <lineage>
        <taxon>Bacteria</taxon>
        <taxon>Bacillati</taxon>
        <taxon>Actinomycetota</taxon>
        <taxon>Actinomycetes</taxon>
        <taxon>Mycobacteriales</taxon>
        <taxon>Nocardiaceae</taxon>
        <taxon>Rhodococcus</taxon>
    </lineage>
</organism>
<name>A0A2S2BPF9_9NOCA</name>
<proteinExistence type="inferred from homology"/>
<dbReference type="GO" id="GO:0016618">
    <property type="term" value="F:hydroxypyruvate reductase [NAD(P)H] activity"/>
    <property type="evidence" value="ECO:0007669"/>
    <property type="project" value="TreeGrafter"/>
</dbReference>
<dbReference type="AlphaFoldDB" id="A0A2S2BPF9"/>
<dbReference type="Gene3D" id="3.40.50.720">
    <property type="entry name" value="NAD(P)-binding Rossmann-like Domain"/>
    <property type="match status" value="2"/>
</dbReference>
<dbReference type="PANTHER" id="PTHR10996:SF178">
    <property type="entry name" value="2-HYDROXYACID DEHYDROGENASE YGL185C-RELATED"/>
    <property type="match status" value="1"/>
</dbReference>
<evidence type="ECO:0000259" key="5">
    <source>
        <dbReference type="Pfam" id="PF00389"/>
    </source>
</evidence>
<protein>
    <submittedName>
        <fullName evidence="7">Hydroxyacid dehydrogenase</fullName>
    </submittedName>
</protein>
<feature type="domain" description="D-isomer specific 2-hydroxyacid dehydrogenase catalytic" evidence="5">
    <location>
        <begin position="44"/>
        <end position="321"/>
    </location>
</feature>
<reference evidence="7 8" key="1">
    <citation type="submission" date="2017-05" db="EMBL/GenBank/DDBJ databases">
        <title>Isolation of Rhodococcus sp. S2-17 biodegrading of BP-3.</title>
        <authorList>
            <person name="Lee Y."/>
            <person name="Kim K.H."/>
            <person name="Chun B.H."/>
            <person name="Jung H.S."/>
            <person name="Jeon C.O."/>
        </authorList>
    </citation>
    <scope>NUCLEOTIDE SEQUENCE [LARGE SCALE GENOMIC DNA]</scope>
    <source>
        <strain evidence="7 8">S2-17</strain>
    </source>
</reference>
<dbReference type="RefSeq" id="WP_109325834.1">
    <property type="nucleotide sequence ID" value="NZ_CP021354.1"/>
</dbReference>
<sequence length="326" mass="34857">MKIVVGDRNLLPHKDLFESGLPSGAFVSWHQRFDEPLIVTDVSDADVYVGGRFTAAMAAAAPKLRLVHVAGAGTDKVDFDTLPADTLVANTFHHEDSIAEYIVSAAVLLRRGLLDQDRSLRGDRWASSVYDDAIPQPASMHDARIGFVGFGHIGRRSWNLLRAFGSSGSAVTGRGRVDAGAEGLVWAGDHSSLLRLMFESDIVVVSAPLNSATRGMIGTAELAALGAGGVLINVARGPLIRERALYDALATGVIASAAVDVWYADPDPNGRGAPAAHPFRELRNLLMTPHSSGVTRHTFVGRVRDITDNIRRLDAGQTVLRTVRPG</sequence>
<evidence type="ECO:0000313" key="8">
    <source>
        <dbReference type="Proteomes" id="UP000245711"/>
    </source>
</evidence>
<keyword evidence="8" id="KW-1185">Reference proteome</keyword>
<feature type="domain" description="D-isomer specific 2-hydroxyacid dehydrogenase NAD-binding" evidence="6">
    <location>
        <begin position="107"/>
        <end position="291"/>
    </location>
</feature>
<dbReference type="Pfam" id="PF00389">
    <property type="entry name" value="2-Hacid_dh"/>
    <property type="match status" value="1"/>
</dbReference>
<evidence type="ECO:0000313" key="7">
    <source>
        <dbReference type="EMBL" id="AWK70453.1"/>
    </source>
</evidence>
<dbReference type="PANTHER" id="PTHR10996">
    <property type="entry name" value="2-HYDROXYACID DEHYDROGENASE-RELATED"/>
    <property type="match status" value="1"/>
</dbReference>
<keyword evidence="2 4" id="KW-0560">Oxidoreductase</keyword>
<dbReference type="GO" id="GO:0005829">
    <property type="term" value="C:cytosol"/>
    <property type="evidence" value="ECO:0007669"/>
    <property type="project" value="TreeGrafter"/>
</dbReference>
<dbReference type="OrthoDB" id="4324715at2"/>
<dbReference type="KEGG" id="roz:CBI38_01600"/>
<comment type="similarity">
    <text evidence="1 4">Belongs to the D-isomer specific 2-hydroxyacid dehydrogenase family.</text>
</comment>
<evidence type="ECO:0000256" key="1">
    <source>
        <dbReference type="ARBA" id="ARBA00005854"/>
    </source>
</evidence>
<keyword evidence="3" id="KW-0520">NAD</keyword>
<dbReference type="Pfam" id="PF02826">
    <property type="entry name" value="2-Hacid_dh_C"/>
    <property type="match status" value="1"/>
</dbReference>
<dbReference type="SUPFAM" id="SSF51735">
    <property type="entry name" value="NAD(P)-binding Rossmann-fold domains"/>
    <property type="match status" value="1"/>
</dbReference>
<dbReference type="InterPro" id="IPR006140">
    <property type="entry name" value="D-isomer_DH_NAD-bd"/>
</dbReference>
<dbReference type="EMBL" id="CP021354">
    <property type="protein sequence ID" value="AWK70453.1"/>
    <property type="molecule type" value="Genomic_DNA"/>
</dbReference>
<dbReference type="CDD" id="cd12165">
    <property type="entry name" value="2-Hacid_dh_6"/>
    <property type="match status" value="1"/>
</dbReference>
<dbReference type="SUPFAM" id="SSF52283">
    <property type="entry name" value="Formate/glycerate dehydrogenase catalytic domain-like"/>
    <property type="match status" value="1"/>
</dbReference>
<dbReference type="Proteomes" id="UP000245711">
    <property type="component" value="Chromosome"/>
</dbReference>
<gene>
    <name evidence="7" type="ORF">CBI38_01600</name>
</gene>
<accession>A0A2S2BPF9</accession>
<dbReference type="InterPro" id="IPR006139">
    <property type="entry name" value="D-isomer_2_OHA_DH_cat_dom"/>
</dbReference>
<dbReference type="GO" id="GO:0051287">
    <property type="term" value="F:NAD binding"/>
    <property type="evidence" value="ECO:0007669"/>
    <property type="project" value="InterPro"/>
</dbReference>
<dbReference type="InterPro" id="IPR050223">
    <property type="entry name" value="D-isomer_2-hydroxyacid_DH"/>
</dbReference>
<dbReference type="InterPro" id="IPR036291">
    <property type="entry name" value="NAD(P)-bd_dom_sf"/>
</dbReference>
<evidence type="ECO:0000256" key="3">
    <source>
        <dbReference type="ARBA" id="ARBA00023027"/>
    </source>
</evidence>